<evidence type="ECO:0000313" key="2">
    <source>
        <dbReference type="EMBL" id="KAF7110136.1"/>
    </source>
</evidence>
<feature type="non-terminal residue" evidence="2">
    <location>
        <position position="78"/>
    </location>
</feature>
<evidence type="ECO:0000256" key="1">
    <source>
        <dbReference type="SAM" id="MobiDB-lite"/>
    </source>
</evidence>
<feature type="region of interest" description="Disordered" evidence="1">
    <location>
        <begin position="1"/>
        <end position="22"/>
    </location>
</feature>
<feature type="compositionally biased region" description="Basic residues" evidence="1">
    <location>
        <begin position="1"/>
        <end position="19"/>
    </location>
</feature>
<accession>A0A9R1MN53</accession>
<dbReference type="Proteomes" id="UP000815260">
    <property type="component" value="Chromosome 7D"/>
</dbReference>
<name>A0A9R1MN53_WHEAT</name>
<proteinExistence type="predicted"/>
<comment type="caution">
    <text evidence="2">The sequence shown here is derived from an EMBL/GenBank/DDBJ whole genome shotgun (WGS) entry which is preliminary data.</text>
</comment>
<sequence>VRPRRAATIRAGGHPRRHPQALLDKGPLTLHGIRCARHRRCARPRRRRSPSRQQARLARLLGRPGHHVLGALRPRTRL</sequence>
<gene>
    <name evidence="2" type="ORF">CFC21_110289</name>
</gene>
<dbReference type="AlphaFoldDB" id="A0A9R1MN53"/>
<reference evidence="2" key="2">
    <citation type="submission" date="2020-03" db="EMBL/GenBank/DDBJ databases">
        <title>The second near-complete assembly of the hexaploid bread wheat (Triticum aestivum) genome.</title>
        <authorList>
            <person name="Zimin A.V."/>
            <person name="Puiu D."/>
            <person name="Shumante A."/>
            <person name="Alonge M."/>
            <person name="Salzberg S.L."/>
        </authorList>
    </citation>
    <scope>NUCLEOTIDE SEQUENCE</scope>
    <source>
        <tissue evidence="2">Leaf</tissue>
    </source>
</reference>
<dbReference type="EMBL" id="CM022231">
    <property type="protein sequence ID" value="KAF7110136.1"/>
    <property type="molecule type" value="Genomic_DNA"/>
</dbReference>
<protein>
    <submittedName>
        <fullName evidence="2">Uncharacterized protein</fullName>
    </submittedName>
</protein>
<organism evidence="2">
    <name type="scientific">Triticum aestivum</name>
    <name type="common">Wheat</name>
    <dbReference type="NCBI Taxonomy" id="4565"/>
    <lineage>
        <taxon>Eukaryota</taxon>
        <taxon>Viridiplantae</taxon>
        <taxon>Streptophyta</taxon>
        <taxon>Embryophyta</taxon>
        <taxon>Tracheophyta</taxon>
        <taxon>Spermatophyta</taxon>
        <taxon>Magnoliopsida</taxon>
        <taxon>Liliopsida</taxon>
        <taxon>Poales</taxon>
        <taxon>Poaceae</taxon>
        <taxon>BOP clade</taxon>
        <taxon>Pooideae</taxon>
        <taxon>Triticodae</taxon>
        <taxon>Triticeae</taxon>
        <taxon>Triticinae</taxon>
        <taxon>Triticum</taxon>
    </lineage>
</organism>
<reference evidence="2" key="1">
    <citation type="journal article" date="2017" name="Gigascience">
        <title>The first near-complete assembly of the hexaploid bread wheat genome, Triticum aestivum.</title>
        <authorList>
            <person name="Zimin A.V."/>
            <person name="Puiu D."/>
            <person name="Hall R."/>
            <person name="Kingan S."/>
            <person name="Clavijo B.J."/>
            <person name="Salzberg S.L."/>
        </authorList>
    </citation>
    <scope>NUCLEOTIDE SEQUENCE</scope>
    <source>
        <tissue evidence="2">Leaf</tissue>
    </source>
</reference>
<feature type="non-terminal residue" evidence="2">
    <location>
        <position position="1"/>
    </location>
</feature>